<evidence type="ECO:0000313" key="2">
    <source>
        <dbReference type="EMBL" id="GIJ48403.1"/>
    </source>
</evidence>
<organism evidence="2 3">
    <name type="scientific">Virgisporangium aliadipatigenens</name>
    <dbReference type="NCBI Taxonomy" id="741659"/>
    <lineage>
        <taxon>Bacteria</taxon>
        <taxon>Bacillati</taxon>
        <taxon>Actinomycetota</taxon>
        <taxon>Actinomycetes</taxon>
        <taxon>Micromonosporales</taxon>
        <taxon>Micromonosporaceae</taxon>
        <taxon>Virgisporangium</taxon>
    </lineage>
</organism>
<dbReference type="RefSeq" id="WP_203901888.1">
    <property type="nucleotide sequence ID" value="NZ_BOPF01000020.1"/>
</dbReference>
<keyword evidence="1" id="KW-0812">Transmembrane</keyword>
<feature type="transmembrane region" description="Helical" evidence="1">
    <location>
        <begin position="12"/>
        <end position="37"/>
    </location>
</feature>
<accession>A0A8J4DSZ8</accession>
<name>A0A8J4DSZ8_9ACTN</name>
<keyword evidence="1" id="KW-0472">Membrane</keyword>
<dbReference type="EMBL" id="BOPF01000020">
    <property type="protein sequence ID" value="GIJ48403.1"/>
    <property type="molecule type" value="Genomic_DNA"/>
</dbReference>
<sequence length="145" mass="15255">MDTLVRTRRVRILSWAQAFVILMVLIGGFGVLLSAAARTGDWAGLADPGLERYGDPKAYVPPVGPSSLLNPLTWVFGLSMVGTMLFGLPLAVLGALVGLPALKPTLRTGDRRASIRLVAGTVGCAAVAVLLLSPYGGQLQTWLLD</sequence>
<feature type="transmembrane region" description="Helical" evidence="1">
    <location>
        <begin position="114"/>
        <end position="135"/>
    </location>
</feature>
<proteinExistence type="predicted"/>
<comment type="caution">
    <text evidence="2">The sequence shown here is derived from an EMBL/GenBank/DDBJ whole genome shotgun (WGS) entry which is preliminary data.</text>
</comment>
<reference evidence="2" key="1">
    <citation type="submission" date="2021-01" db="EMBL/GenBank/DDBJ databases">
        <title>Whole genome shotgun sequence of Virgisporangium aliadipatigenens NBRC 105644.</title>
        <authorList>
            <person name="Komaki H."/>
            <person name="Tamura T."/>
        </authorList>
    </citation>
    <scope>NUCLEOTIDE SEQUENCE</scope>
    <source>
        <strain evidence="2">NBRC 105644</strain>
    </source>
</reference>
<feature type="transmembrane region" description="Helical" evidence="1">
    <location>
        <begin position="74"/>
        <end position="102"/>
    </location>
</feature>
<dbReference type="AlphaFoldDB" id="A0A8J4DSZ8"/>
<evidence type="ECO:0000256" key="1">
    <source>
        <dbReference type="SAM" id="Phobius"/>
    </source>
</evidence>
<keyword evidence="1" id="KW-1133">Transmembrane helix</keyword>
<protein>
    <submittedName>
        <fullName evidence="2">Uncharacterized protein</fullName>
    </submittedName>
</protein>
<gene>
    <name evidence="2" type="ORF">Val02_52890</name>
</gene>
<keyword evidence="3" id="KW-1185">Reference proteome</keyword>
<evidence type="ECO:0000313" key="3">
    <source>
        <dbReference type="Proteomes" id="UP000619260"/>
    </source>
</evidence>
<dbReference type="Proteomes" id="UP000619260">
    <property type="component" value="Unassembled WGS sequence"/>
</dbReference>